<keyword evidence="2" id="KW-0732">Signal</keyword>
<dbReference type="AlphaFoldDB" id="A0AA39LQN3"/>
<feature type="signal peptide" evidence="2">
    <location>
        <begin position="1"/>
        <end position="18"/>
    </location>
</feature>
<evidence type="ECO:0000313" key="4">
    <source>
        <dbReference type="Proteomes" id="UP001175271"/>
    </source>
</evidence>
<protein>
    <submittedName>
        <fullName evidence="3">Uncharacterized protein</fullName>
    </submittedName>
</protein>
<dbReference type="EMBL" id="JAUCMV010000004">
    <property type="protein sequence ID" value="KAK0406546.1"/>
    <property type="molecule type" value="Genomic_DNA"/>
</dbReference>
<feature type="compositionally biased region" description="Basic and acidic residues" evidence="1">
    <location>
        <begin position="37"/>
        <end position="49"/>
    </location>
</feature>
<evidence type="ECO:0000313" key="3">
    <source>
        <dbReference type="EMBL" id="KAK0406546.1"/>
    </source>
</evidence>
<keyword evidence="4" id="KW-1185">Reference proteome</keyword>
<accession>A0AA39LQN3</accession>
<comment type="caution">
    <text evidence="3">The sequence shown here is derived from an EMBL/GenBank/DDBJ whole genome shotgun (WGS) entry which is preliminary data.</text>
</comment>
<dbReference type="Proteomes" id="UP001175271">
    <property type="component" value="Unassembled WGS sequence"/>
</dbReference>
<sequence length="103" mass="11529">MKILVFCLLTLLAVSVSGILKFPRPFDGMESGTEDPSQDRDSQAVDEKDIQSIDTKWDTEIDYGPCRSGDCWWQSTRRAPYAATLALAPTTKFPNFVPRFPIG</sequence>
<feature type="region of interest" description="Disordered" evidence="1">
    <location>
        <begin position="25"/>
        <end position="49"/>
    </location>
</feature>
<feature type="chain" id="PRO_5041385429" evidence="2">
    <location>
        <begin position="19"/>
        <end position="103"/>
    </location>
</feature>
<evidence type="ECO:0000256" key="2">
    <source>
        <dbReference type="SAM" id="SignalP"/>
    </source>
</evidence>
<evidence type="ECO:0000256" key="1">
    <source>
        <dbReference type="SAM" id="MobiDB-lite"/>
    </source>
</evidence>
<reference evidence="3" key="1">
    <citation type="submission" date="2023-06" db="EMBL/GenBank/DDBJ databases">
        <title>Genomic analysis of the entomopathogenic nematode Steinernema hermaphroditum.</title>
        <authorList>
            <person name="Schwarz E.M."/>
            <person name="Heppert J.K."/>
            <person name="Baniya A."/>
            <person name="Schwartz H.T."/>
            <person name="Tan C.-H."/>
            <person name="Antoshechkin I."/>
            <person name="Sternberg P.W."/>
            <person name="Goodrich-Blair H."/>
            <person name="Dillman A.R."/>
        </authorList>
    </citation>
    <scope>NUCLEOTIDE SEQUENCE</scope>
    <source>
        <strain evidence="3">PS9179</strain>
        <tissue evidence="3">Whole animal</tissue>
    </source>
</reference>
<gene>
    <name evidence="3" type="ORF">QR680_018638</name>
</gene>
<organism evidence="3 4">
    <name type="scientific">Steinernema hermaphroditum</name>
    <dbReference type="NCBI Taxonomy" id="289476"/>
    <lineage>
        <taxon>Eukaryota</taxon>
        <taxon>Metazoa</taxon>
        <taxon>Ecdysozoa</taxon>
        <taxon>Nematoda</taxon>
        <taxon>Chromadorea</taxon>
        <taxon>Rhabditida</taxon>
        <taxon>Tylenchina</taxon>
        <taxon>Panagrolaimomorpha</taxon>
        <taxon>Strongyloidoidea</taxon>
        <taxon>Steinernematidae</taxon>
        <taxon>Steinernema</taxon>
    </lineage>
</organism>
<proteinExistence type="predicted"/>
<name>A0AA39LQN3_9BILA</name>